<evidence type="ECO:0000256" key="4">
    <source>
        <dbReference type="ARBA" id="ARBA00022490"/>
    </source>
</evidence>
<evidence type="ECO:0000256" key="5">
    <source>
        <dbReference type="ARBA" id="ARBA00022701"/>
    </source>
</evidence>
<keyword evidence="12" id="KW-1185">Reference proteome</keyword>
<dbReference type="InParanoid" id="G4YG96"/>
<dbReference type="PANTHER" id="PTHR34031">
    <property type="entry name" value="CENTROSOMAL PROTEIN OF 162 KDA"/>
    <property type="match status" value="1"/>
</dbReference>
<dbReference type="Proteomes" id="UP000002640">
    <property type="component" value="Unassembled WGS sequence"/>
</dbReference>
<evidence type="ECO:0000256" key="7">
    <source>
        <dbReference type="ARBA" id="ARBA00023054"/>
    </source>
</evidence>
<sequence>MRRRHPDSLANLILASRRADEESKTRALERDYEDKLEALSRELEQAHEASETRLASFRQQQEKLLLQYRRKIKEQEKQLKQLSKAPLSHRAASKDSTGTSDAELVKVRRFYTDKIKELERKWEAKYRSLRKQQYSGLSSNQQVQDGLTYADSTLVIANLQRQIREQEMELKQEKAKVEQLEAESQLPTLHPEDSPATNDIPSKSIRPDQQKELEKQIADLKSQLEDSESARARLAQTLTTVQTLGLARALNSETTSTATETEATKVTKPTISKDTEAELSQLRQDLAVARETLGTERAASTERIIRLEKQITEQIEKNAVLEAQLTGNQREMESLQTLALEAERHNRALEAQERRVPELEEEVLALRRELELPRTPSMVQYRSLELKVATLEQKHKLREAELKVVLDRALTSTHLEQLSRERAHRAAMAAKNAEIASFKRQLEEILDELAQLQQPPSLRAKRSNQPEQKEEGEEDVSW</sequence>
<accession>G4YG96</accession>
<dbReference type="SMR" id="G4YG96"/>
<organism evidence="11 12">
    <name type="scientific">Phytophthora sojae (strain P6497)</name>
    <name type="common">Soybean stem and root rot agent</name>
    <name type="synonym">Phytophthora megasperma f. sp. glycines</name>
    <dbReference type="NCBI Taxonomy" id="1094619"/>
    <lineage>
        <taxon>Eukaryota</taxon>
        <taxon>Sar</taxon>
        <taxon>Stramenopiles</taxon>
        <taxon>Oomycota</taxon>
        <taxon>Peronosporomycetes</taxon>
        <taxon>Peronosporales</taxon>
        <taxon>Peronosporaceae</taxon>
        <taxon>Phytophthora</taxon>
    </lineage>
</organism>
<feature type="coiled-coil region" evidence="9">
    <location>
        <begin position="210"/>
        <end position="237"/>
    </location>
</feature>
<feature type="region of interest" description="Disordered" evidence="10">
    <location>
        <begin position="77"/>
        <end position="99"/>
    </location>
</feature>
<evidence type="ECO:0000256" key="10">
    <source>
        <dbReference type="SAM" id="MobiDB-lite"/>
    </source>
</evidence>
<comment type="similarity">
    <text evidence="2">Belongs to the CEP162 family.</text>
</comment>
<dbReference type="GO" id="GO:0005879">
    <property type="term" value="C:axonemal microtubule"/>
    <property type="evidence" value="ECO:0007669"/>
    <property type="project" value="TreeGrafter"/>
</dbReference>
<gene>
    <name evidence="11" type="ORF">PHYSODRAFT_476318</name>
</gene>
<evidence type="ECO:0000256" key="9">
    <source>
        <dbReference type="SAM" id="Coils"/>
    </source>
</evidence>
<keyword evidence="6" id="KW-0970">Cilium biogenesis/degradation</keyword>
<dbReference type="PANTHER" id="PTHR34031:SF1">
    <property type="entry name" value="CENTROSOMAL PROTEIN OF 162 KDA"/>
    <property type="match status" value="1"/>
</dbReference>
<evidence type="ECO:0000256" key="2">
    <source>
        <dbReference type="ARBA" id="ARBA00009485"/>
    </source>
</evidence>
<protein>
    <recommendedName>
        <fullName evidence="3">Centrosomal protein of 162 kDa</fullName>
    </recommendedName>
</protein>
<evidence type="ECO:0000256" key="1">
    <source>
        <dbReference type="ARBA" id="ARBA00004114"/>
    </source>
</evidence>
<evidence type="ECO:0000256" key="6">
    <source>
        <dbReference type="ARBA" id="ARBA00022794"/>
    </source>
</evidence>
<evidence type="ECO:0000256" key="8">
    <source>
        <dbReference type="ARBA" id="ARBA00023212"/>
    </source>
</evidence>
<evidence type="ECO:0000313" key="12">
    <source>
        <dbReference type="Proteomes" id="UP000002640"/>
    </source>
</evidence>
<evidence type="ECO:0000313" key="11">
    <source>
        <dbReference type="EMBL" id="EGZ28708.1"/>
    </source>
</evidence>
<dbReference type="GO" id="GO:0005814">
    <property type="term" value="C:centriole"/>
    <property type="evidence" value="ECO:0007669"/>
    <property type="project" value="UniProtKB-SubCell"/>
</dbReference>
<keyword evidence="7 9" id="KW-0175">Coiled coil</keyword>
<keyword evidence="5" id="KW-0493">Microtubule</keyword>
<keyword evidence="4" id="KW-0963">Cytoplasm</keyword>
<evidence type="ECO:0000256" key="3">
    <source>
        <dbReference type="ARBA" id="ARBA00021406"/>
    </source>
</evidence>
<dbReference type="OMA" id="AFTGSHI"/>
<feature type="coiled-coil region" evidence="9">
    <location>
        <begin position="272"/>
        <end position="401"/>
    </location>
</feature>
<feature type="region of interest" description="Disordered" evidence="10">
    <location>
        <begin position="453"/>
        <end position="478"/>
    </location>
</feature>
<keyword evidence="8" id="KW-0206">Cytoskeleton</keyword>
<dbReference type="AlphaFoldDB" id="G4YG96"/>
<dbReference type="GO" id="GO:0060271">
    <property type="term" value="P:cilium assembly"/>
    <property type="evidence" value="ECO:0007669"/>
    <property type="project" value="TreeGrafter"/>
</dbReference>
<dbReference type="KEGG" id="psoj:PHYSODRAFT_476318"/>
<reference evidence="11 12" key="1">
    <citation type="journal article" date="2006" name="Science">
        <title>Phytophthora genome sequences uncover evolutionary origins and mechanisms of pathogenesis.</title>
        <authorList>
            <person name="Tyler B.M."/>
            <person name="Tripathy S."/>
            <person name="Zhang X."/>
            <person name="Dehal P."/>
            <person name="Jiang R.H."/>
            <person name="Aerts A."/>
            <person name="Arredondo F.D."/>
            <person name="Baxter L."/>
            <person name="Bensasson D."/>
            <person name="Beynon J.L."/>
            <person name="Chapman J."/>
            <person name="Damasceno C.M."/>
            <person name="Dorrance A.E."/>
            <person name="Dou D."/>
            <person name="Dickerman A.W."/>
            <person name="Dubchak I.L."/>
            <person name="Garbelotto M."/>
            <person name="Gijzen M."/>
            <person name="Gordon S.G."/>
            <person name="Govers F."/>
            <person name="Grunwald N.J."/>
            <person name="Huang W."/>
            <person name="Ivors K.L."/>
            <person name="Jones R.W."/>
            <person name="Kamoun S."/>
            <person name="Krampis K."/>
            <person name="Lamour K.H."/>
            <person name="Lee M.K."/>
            <person name="McDonald W.H."/>
            <person name="Medina M."/>
            <person name="Meijer H.J."/>
            <person name="Nordberg E.K."/>
            <person name="Maclean D.J."/>
            <person name="Ospina-Giraldo M.D."/>
            <person name="Morris P.F."/>
            <person name="Phuntumart V."/>
            <person name="Putnam N.H."/>
            <person name="Rash S."/>
            <person name="Rose J.K."/>
            <person name="Sakihama Y."/>
            <person name="Salamov A.A."/>
            <person name="Savidor A."/>
            <person name="Scheuring C.F."/>
            <person name="Smith B.M."/>
            <person name="Sobral B.W."/>
            <person name="Terry A."/>
            <person name="Torto-Alalibo T.A."/>
            <person name="Win J."/>
            <person name="Xu Z."/>
            <person name="Zhang H."/>
            <person name="Grigoriev I.V."/>
            <person name="Rokhsar D.S."/>
            <person name="Boore J.L."/>
        </authorList>
    </citation>
    <scope>NUCLEOTIDE SEQUENCE [LARGE SCALE GENOMIC DNA]</scope>
    <source>
        <strain evidence="11 12">P6497</strain>
    </source>
</reference>
<dbReference type="InterPro" id="IPR038774">
    <property type="entry name" value="CEP162-like"/>
</dbReference>
<dbReference type="RefSeq" id="XP_009515983.1">
    <property type="nucleotide sequence ID" value="XM_009517688.1"/>
</dbReference>
<comment type="subcellular location">
    <subcellularLocation>
        <location evidence="1">Cytoplasm</location>
        <location evidence="1">Cytoskeleton</location>
        <location evidence="1">Microtubule organizing center</location>
        <location evidence="1">Centrosome</location>
        <location evidence="1">Centriole</location>
    </subcellularLocation>
</comment>
<name>G4YG96_PHYSP</name>
<feature type="region of interest" description="Disordered" evidence="10">
    <location>
        <begin position="174"/>
        <end position="205"/>
    </location>
</feature>
<dbReference type="GeneID" id="20654727"/>
<proteinExistence type="inferred from homology"/>
<dbReference type="EMBL" id="JH159151">
    <property type="protein sequence ID" value="EGZ28708.1"/>
    <property type="molecule type" value="Genomic_DNA"/>
</dbReference>